<evidence type="ECO:0000256" key="3">
    <source>
        <dbReference type="HAMAP-Rule" id="MF_01077"/>
    </source>
</evidence>
<organism evidence="6 7">
    <name type="scientific">Flavobacterium tibetense</name>
    <dbReference type="NCBI Taxonomy" id="2233533"/>
    <lineage>
        <taxon>Bacteria</taxon>
        <taxon>Pseudomonadati</taxon>
        <taxon>Bacteroidota</taxon>
        <taxon>Flavobacteriia</taxon>
        <taxon>Flavobacteriales</taxon>
        <taxon>Flavobacteriaceae</taxon>
        <taxon>Flavobacterium</taxon>
    </lineage>
</organism>
<evidence type="ECO:0000313" key="6">
    <source>
        <dbReference type="EMBL" id="RBA27762.1"/>
    </source>
</evidence>
<proteinExistence type="inferred from homology"/>
<reference evidence="6 7" key="1">
    <citation type="submission" date="2018-06" db="EMBL/GenBank/DDBJ databases">
        <title>Flavobacterium tibetense sp. nov., isolated from a wetland YonghuCo on Tibetan Plateau.</title>
        <authorList>
            <person name="Xing P."/>
            <person name="Phurbu D."/>
            <person name="Lu H."/>
        </authorList>
    </citation>
    <scope>NUCLEOTIDE SEQUENCE [LARGE SCALE GENOMIC DNA]</scope>
    <source>
        <strain evidence="6 7">YH5</strain>
    </source>
</reference>
<feature type="domain" description="Ribosome maturation factor RimP C-terminal" evidence="5">
    <location>
        <begin position="80"/>
        <end position="155"/>
    </location>
</feature>
<dbReference type="GO" id="GO:0042274">
    <property type="term" value="P:ribosomal small subunit biogenesis"/>
    <property type="evidence" value="ECO:0007669"/>
    <property type="project" value="UniProtKB-UniRule"/>
</dbReference>
<dbReference type="Gene3D" id="3.30.300.70">
    <property type="entry name" value="RimP-like superfamily, N-terminal"/>
    <property type="match status" value="1"/>
</dbReference>
<dbReference type="RefSeq" id="WP_113989615.1">
    <property type="nucleotide sequence ID" value="NZ_QLST01000013.1"/>
</dbReference>
<dbReference type="InterPro" id="IPR035956">
    <property type="entry name" value="RimP_N_sf"/>
</dbReference>
<dbReference type="AlphaFoldDB" id="A0A365NZY5"/>
<accession>A0A365NZY5</accession>
<sequence>MTFKEKVNSAVAQALETRLDLFLIELKMDDSNKISIVLDGDNGVNLQDCIAINRAVEANLDREEQDFSLEVASAGVSRPLQMPRQYVKNIGRKLAVKTTQGEVIEAEITAANEEQTTLEWTTREQKKVGKGKETVEKLVTLPYSEIKEATVIISF</sequence>
<evidence type="ECO:0000313" key="7">
    <source>
        <dbReference type="Proteomes" id="UP000253319"/>
    </source>
</evidence>
<comment type="caution">
    <text evidence="6">The sequence shown here is derived from an EMBL/GenBank/DDBJ whole genome shotgun (WGS) entry which is preliminary data.</text>
</comment>
<keyword evidence="2 3" id="KW-0690">Ribosome biogenesis</keyword>
<dbReference type="HAMAP" id="MF_01077">
    <property type="entry name" value="RimP"/>
    <property type="match status" value="1"/>
</dbReference>
<evidence type="ECO:0000259" key="4">
    <source>
        <dbReference type="Pfam" id="PF02576"/>
    </source>
</evidence>
<comment type="similarity">
    <text evidence="3">Belongs to the RimP family.</text>
</comment>
<dbReference type="InterPro" id="IPR028989">
    <property type="entry name" value="RimP_N"/>
</dbReference>
<dbReference type="PANTHER" id="PTHR33867">
    <property type="entry name" value="RIBOSOME MATURATION FACTOR RIMP"/>
    <property type="match status" value="1"/>
</dbReference>
<keyword evidence="1 3" id="KW-0963">Cytoplasm</keyword>
<dbReference type="InterPro" id="IPR003728">
    <property type="entry name" value="Ribosome_maturation_RimP"/>
</dbReference>
<feature type="domain" description="Ribosome maturation factor RimP N-terminal" evidence="4">
    <location>
        <begin position="18"/>
        <end position="76"/>
    </location>
</feature>
<dbReference type="Pfam" id="PF17384">
    <property type="entry name" value="DUF150_C"/>
    <property type="match status" value="1"/>
</dbReference>
<name>A0A365NZY5_9FLAO</name>
<evidence type="ECO:0000256" key="2">
    <source>
        <dbReference type="ARBA" id="ARBA00022517"/>
    </source>
</evidence>
<evidence type="ECO:0000256" key="1">
    <source>
        <dbReference type="ARBA" id="ARBA00022490"/>
    </source>
</evidence>
<protein>
    <recommendedName>
        <fullName evidence="3">Ribosome maturation factor RimP</fullName>
    </recommendedName>
</protein>
<dbReference type="SUPFAM" id="SSF75420">
    <property type="entry name" value="YhbC-like, N-terminal domain"/>
    <property type="match status" value="1"/>
</dbReference>
<dbReference type="EMBL" id="QLST01000013">
    <property type="protein sequence ID" value="RBA27762.1"/>
    <property type="molecule type" value="Genomic_DNA"/>
</dbReference>
<dbReference type="GO" id="GO:0005737">
    <property type="term" value="C:cytoplasm"/>
    <property type="evidence" value="ECO:0007669"/>
    <property type="project" value="UniProtKB-SubCell"/>
</dbReference>
<dbReference type="OrthoDB" id="9789702at2"/>
<comment type="function">
    <text evidence="3">Required for maturation of 30S ribosomal subunits.</text>
</comment>
<dbReference type="NCBIfam" id="NF002531">
    <property type="entry name" value="PRK02001.1"/>
    <property type="match status" value="1"/>
</dbReference>
<gene>
    <name evidence="3" type="primary">rimP</name>
    <name evidence="6" type="ORF">DPN68_10540</name>
</gene>
<dbReference type="Proteomes" id="UP000253319">
    <property type="component" value="Unassembled WGS sequence"/>
</dbReference>
<evidence type="ECO:0000259" key="5">
    <source>
        <dbReference type="Pfam" id="PF17384"/>
    </source>
</evidence>
<keyword evidence="7" id="KW-1185">Reference proteome</keyword>
<dbReference type="Pfam" id="PF02576">
    <property type="entry name" value="RimP_N"/>
    <property type="match status" value="1"/>
</dbReference>
<dbReference type="PANTHER" id="PTHR33867:SF1">
    <property type="entry name" value="RIBOSOME MATURATION FACTOR RIMP"/>
    <property type="match status" value="1"/>
</dbReference>
<dbReference type="InterPro" id="IPR028998">
    <property type="entry name" value="RimP_C"/>
</dbReference>
<comment type="subcellular location">
    <subcellularLocation>
        <location evidence="3">Cytoplasm</location>
    </subcellularLocation>
</comment>